<reference evidence="2" key="2">
    <citation type="submission" date="2020-09" db="EMBL/GenBank/DDBJ databases">
        <authorList>
            <person name="Sun Q."/>
            <person name="Zhou Y."/>
        </authorList>
    </citation>
    <scope>NUCLEOTIDE SEQUENCE</scope>
    <source>
        <strain evidence="2">CGMCC 1.15880</strain>
    </source>
</reference>
<reference evidence="2" key="1">
    <citation type="journal article" date="2014" name="Int. J. Syst. Evol. Microbiol.">
        <title>Complete genome sequence of Corynebacterium casei LMG S-19264T (=DSM 44701T), isolated from a smear-ripened cheese.</title>
        <authorList>
            <consortium name="US DOE Joint Genome Institute (JGI-PGF)"/>
            <person name="Walter F."/>
            <person name="Albersmeier A."/>
            <person name="Kalinowski J."/>
            <person name="Ruckert C."/>
        </authorList>
    </citation>
    <scope>NUCLEOTIDE SEQUENCE</scope>
    <source>
        <strain evidence="2">CGMCC 1.15880</strain>
    </source>
</reference>
<evidence type="ECO:0000313" key="3">
    <source>
        <dbReference type="Proteomes" id="UP000628017"/>
    </source>
</evidence>
<dbReference type="InterPro" id="IPR036570">
    <property type="entry name" value="HORMA_dom_sf"/>
</dbReference>
<evidence type="ECO:0000313" key="2">
    <source>
        <dbReference type="EMBL" id="GGA33118.1"/>
    </source>
</evidence>
<dbReference type="Pfam" id="PF18173">
    <property type="entry name" value="bacHORMA_2"/>
    <property type="match status" value="1"/>
</dbReference>
<keyword evidence="3" id="KW-1185">Reference proteome</keyword>
<dbReference type="RefSeq" id="WP_188678836.1">
    <property type="nucleotide sequence ID" value="NZ_BMKA01000010.1"/>
</dbReference>
<sequence length="167" mass="18653">MTSVITYSRTQSVTYVADNVLKSLKDIIRLSGMNPANLMDTAESKMRALKTWLGTGDLERITLEIYDPRTDKLVRKWDIEVTYSWSAGDGSFYTDTDQLRFAIKKAGLAPENAAYRVLLYTRDGRPDVEGWSPTTARSTDGMVRQSLGSTIEHNGLGASASYWRQAS</sequence>
<dbReference type="EMBL" id="BMKA01000010">
    <property type="protein sequence ID" value="GGA33118.1"/>
    <property type="molecule type" value="Genomic_DNA"/>
</dbReference>
<name>A0A916R4Q7_9RHOB</name>
<accession>A0A916R4Q7</accession>
<dbReference type="AlphaFoldDB" id="A0A916R4Q7"/>
<dbReference type="SUPFAM" id="SSF56019">
    <property type="entry name" value="The spindle assembly checkpoint protein mad2"/>
    <property type="match status" value="1"/>
</dbReference>
<dbReference type="Gene3D" id="3.30.900.10">
    <property type="entry name" value="HORMA domain"/>
    <property type="match status" value="1"/>
</dbReference>
<dbReference type="Proteomes" id="UP000628017">
    <property type="component" value="Unassembled WGS sequence"/>
</dbReference>
<comment type="caution">
    <text evidence="2">The sequence shown here is derived from an EMBL/GenBank/DDBJ whole genome shotgun (WGS) entry which is preliminary data.</text>
</comment>
<dbReference type="InterPro" id="IPR040649">
    <property type="entry name" value="Bact_HORMA"/>
</dbReference>
<feature type="domain" description="Bacterial HORMA" evidence="1">
    <location>
        <begin position="1"/>
        <end position="165"/>
    </location>
</feature>
<gene>
    <name evidence="2" type="ORF">GCM10011498_37940</name>
</gene>
<proteinExistence type="predicted"/>
<evidence type="ECO:0000259" key="1">
    <source>
        <dbReference type="Pfam" id="PF18173"/>
    </source>
</evidence>
<protein>
    <recommendedName>
        <fullName evidence="1">Bacterial HORMA domain-containing protein</fullName>
    </recommendedName>
</protein>
<organism evidence="2 3">
    <name type="scientific">Neptunicoccus cionae</name>
    <dbReference type="NCBI Taxonomy" id="2035344"/>
    <lineage>
        <taxon>Bacteria</taxon>
        <taxon>Pseudomonadati</taxon>
        <taxon>Pseudomonadota</taxon>
        <taxon>Alphaproteobacteria</taxon>
        <taxon>Rhodobacterales</taxon>
        <taxon>Paracoccaceae</taxon>
        <taxon>Neptunicoccus</taxon>
    </lineage>
</organism>